<reference evidence="2 3" key="1">
    <citation type="submission" date="2015-11" db="EMBL/GenBank/DDBJ databases">
        <title>Genomes and virulence difference between two physiological races of Phytophthora nicotianae.</title>
        <authorList>
            <person name="Liu H."/>
            <person name="Ma X."/>
            <person name="Yu H."/>
            <person name="Fang D."/>
            <person name="Li Y."/>
            <person name="Wang X."/>
            <person name="Wang W."/>
            <person name="Dong Y."/>
            <person name="Xiao B."/>
        </authorList>
    </citation>
    <scope>NUCLEOTIDE SEQUENCE [LARGE SCALE GENOMIC DNA]</scope>
    <source>
        <strain evidence="3">race 0</strain>
    </source>
</reference>
<dbReference type="Proteomes" id="UP000052943">
    <property type="component" value="Unassembled WGS sequence"/>
</dbReference>
<feature type="compositionally biased region" description="Basic residues" evidence="1">
    <location>
        <begin position="532"/>
        <end position="556"/>
    </location>
</feature>
<evidence type="ECO:0000313" key="3">
    <source>
        <dbReference type="Proteomes" id="UP000052943"/>
    </source>
</evidence>
<protein>
    <submittedName>
        <fullName evidence="2">Uncharacterized protein</fullName>
    </submittedName>
</protein>
<evidence type="ECO:0000256" key="1">
    <source>
        <dbReference type="SAM" id="MobiDB-lite"/>
    </source>
</evidence>
<dbReference type="EMBL" id="LNFO01006116">
    <property type="protein sequence ID" value="KUF64895.1"/>
    <property type="molecule type" value="Genomic_DNA"/>
</dbReference>
<proteinExistence type="predicted"/>
<organism evidence="2 3">
    <name type="scientific">Phytophthora nicotianae</name>
    <name type="common">Potato buckeye rot agent</name>
    <name type="synonym">Phytophthora parasitica</name>
    <dbReference type="NCBI Taxonomy" id="4792"/>
    <lineage>
        <taxon>Eukaryota</taxon>
        <taxon>Sar</taxon>
        <taxon>Stramenopiles</taxon>
        <taxon>Oomycota</taxon>
        <taxon>Peronosporomycetes</taxon>
        <taxon>Peronosporales</taxon>
        <taxon>Peronosporaceae</taxon>
        <taxon>Phytophthora</taxon>
    </lineage>
</organism>
<feature type="region of interest" description="Disordered" evidence="1">
    <location>
        <begin position="528"/>
        <end position="556"/>
    </location>
</feature>
<comment type="caution">
    <text evidence="2">The sequence shown here is derived from an EMBL/GenBank/DDBJ whole genome shotgun (WGS) entry which is preliminary data.</text>
</comment>
<sequence>MAPVLEPPEEDSETAVIQHNAEAHRDAMILILCVFGKAIDQVAFLVSQHQSLKKLDWSQRKNAYKLVHAIPPTSNLAERLFSVARTTYGLDRHSLLAIALEMLKKRNEINAIFGSPSPIEIVAETQEPDGEEEMKGADSDKEMKEVVPKATRTKTAGTLREKEYKKGKVLRSVVCRLNRICADNRLVKEIKCTALAMKQIQMETWHLVNLHTLRCLEHDLPLPDYGKTFFDHCCAGVASTQLKQALREQLVVNAGVMIREQFRKRLRAYVLIKFGKTGDDLSPAEEKASKKLVRQIMYACYNVEETDCLEALQMRDVLTPDGEEWSEKWNPWPSNIKNNGLAFYIRLIWEFQRVVDARMEAVLNEKGVRAFSLFPVSTAFRTAHIVINGTTLAGFVSRIRERGEGNLMEDWNMPQVKISRSSFGAIRWTVMRRAFAIDRFETVADESVTKPEFRQMTVEAKYNHASHLFANEIKTDGYNASILYYRPKQDEPERGEDDPLVPAGYLPDVVIGLDPGMRSVCTAARQYLRPQAPRRRKQRRVRRPRRQKKKKRKRNFPKWIRRPKALRLGQRPGREIVSVTTREYRHLAGFNRFRAWNESQKRKFPEYKKVIDGMPSFKTASYEQYLKRLEYFWQHAAYLLQFCKDRPYLKWRFFQKRMARVAVDTLARRIVPTVSRLTCVAYGDWSRRDGIKGHAPSPVKGLKEALRKRATVVSMDEFRTSKLCSQCHQSLSSVQYPTPVFPKNVDKPKRKKVKGKVLPRDWSQAEIQSRHCHVVLLCENKICQARYWDRDVNAAINMLELLMSEVQGRGRMQSFKRL</sequence>
<gene>
    <name evidence="2" type="ORF">AM587_10017672</name>
</gene>
<dbReference type="AlphaFoldDB" id="A0A0W8AZ07"/>
<dbReference type="OrthoDB" id="125056at2759"/>
<accession>A0A0W8AZ07</accession>
<feature type="compositionally biased region" description="Basic and acidic residues" evidence="1">
    <location>
        <begin position="133"/>
        <end position="147"/>
    </location>
</feature>
<dbReference type="PANTHER" id="PTHR40866:SF1">
    <property type="entry name" value="BED-TYPE DOMAIN-CONTAINING PROTEIN"/>
    <property type="match status" value="1"/>
</dbReference>
<name>A0A0W8AZ07_PHYNI</name>
<evidence type="ECO:0000313" key="2">
    <source>
        <dbReference type="EMBL" id="KUF64895.1"/>
    </source>
</evidence>
<feature type="region of interest" description="Disordered" evidence="1">
    <location>
        <begin position="127"/>
        <end position="152"/>
    </location>
</feature>
<dbReference type="PANTHER" id="PTHR40866">
    <property type="entry name" value="BED-TYPE DOMAIN-CONTAINING PROTEIN"/>
    <property type="match status" value="1"/>
</dbReference>